<dbReference type="OrthoDB" id="40991at2157"/>
<sequence>MRTTATTTTAAGSAAATDQKEVRKVQFTGRSTYVLSLPKRWIEEMHLHAGDQVTLVRETDNSLSIVPTNTGPAESLAEATAIITSSSSEGESSLRRKVVSMYLAGYNIIHLKLKAGRINPALRDAVRDVVRRNLVGTEMIADASDIITLQVLLSLPELSVNTAIRRMYLIASSMHRDAMTALSELNLELAREVIKSDDEVDRFSLYVLRNLVMATQNGRVLREMGLKSPSDCLSYRVAVKSIERVADHACGIAEMAAKLKDKIPRETLQKIEKMSYLALTVLGDSVEALLRRDYQLADKTVDQVEGIHALEQEALGFVEKSRDPASLKLVLEDIRRTAEYASDIAEAALNETIEEVIERSNIQHK</sequence>
<dbReference type="InterPro" id="IPR037914">
    <property type="entry name" value="SpoVT-AbrB_sf"/>
</dbReference>
<dbReference type="InterPro" id="IPR038078">
    <property type="entry name" value="PhoU-like_sf"/>
</dbReference>
<dbReference type="EMBL" id="CP007174">
    <property type="protein sequence ID" value="AIF82125.1"/>
    <property type="molecule type" value="Genomic_DNA"/>
</dbReference>
<dbReference type="GO" id="GO:0045936">
    <property type="term" value="P:negative regulation of phosphate metabolic process"/>
    <property type="evidence" value="ECO:0007669"/>
    <property type="project" value="InterPro"/>
</dbReference>
<dbReference type="Pfam" id="PF04014">
    <property type="entry name" value="MazE_antitoxin"/>
    <property type="match status" value="1"/>
</dbReference>
<dbReference type="InterPro" id="IPR007159">
    <property type="entry name" value="SpoVT-AbrB_dom"/>
</dbReference>
<proteinExistence type="predicted"/>
<keyword evidence="3" id="KW-1185">Reference proteome</keyword>
<dbReference type="KEGG" id="nev:NTE_00041"/>
<dbReference type="STRING" id="1459636.NTE_00041"/>
<dbReference type="SUPFAM" id="SSF109755">
    <property type="entry name" value="PhoU-like"/>
    <property type="match status" value="1"/>
</dbReference>
<gene>
    <name evidence="2" type="ORF">NTE_00041</name>
</gene>
<dbReference type="GO" id="GO:0003677">
    <property type="term" value="F:DNA binding"/>
    <property type="evidence" value="ECO:0007669"/>
    <property type="project" value="InterPro"/>
</dbReference>
<evidence type="ECO:0000313" key="2">
    <source>
        <dbReference type="EMBL" id="AIF82125.1"/>
    </source>
</evidence>
<dbReference type="Pfam" id="PF01895">
    <property type="entry name" value="PhoU"/>
    <property type="match status" value="2"/>
</dbReference>
<evidence type="ECO:0000313" key="3">
    <source>
        <dbReference type="Proteomes" id="UP000028194"/>
    </source>
</evidence>
<dbReference type="SMART" id="SM00966">
    <property type="entry name" value="SpoVT_AbrB"/>
    <property type="match status" value="1"/>
</dbReference>
<feature type="domain" description="SpoVT-AbrB" evidence="1">
    <location>
        <begin position="27"/>
        <end position="73"/>
    </location>
</feature>
<dbReference type="AlphaFoldDB" id="A0A075MLW0"/>
<accession>A0A075MLW0</accession>
<dbReference type="GeneID" id="41595993"/>
<reference evidence="2 3" key="1">
    <citation type="journal article" date="2014" name="PLoS ONE">
        <title>Genome Sequence of Candidatus Nitrososphaera evergladensis from Group I.1b Enriched from Everglades Soil Reveals Novel Genomic Features of the Ammonia-Oxidizing Archaea.</title>
        <authorList>
            <person name="Zhalnina K.V."/>
            <person name="Dias R."/>
            <person name="Leonard M.T."/>
            <person name="Dorr de Quadros P."/>
            <person name="Camargo F.A."/>
            <person name="Drew J.C."/>
            <person name="Farmerie W.G."/>
            <person name="Daroub S.H."/>
            <person name="Triplett E.W."/>
        </authorList>
    </citation>
    <scope>NUCLEOTIDE SEQUENCE [LARGE SCALE GENOMIC DNA]</scope>
    <source>
        <strain evidence="2 3">SR1</strain>
    </source>
</reference>
<dbReference type="GO" id="GO:0030643">
    <property type="term" value="P:intracellular phosphate ion homeostasis"/>
    <property type="evidence" value="ECO:0007669"/>
    <property type="project" value="InterPro"/>
</dbReference>
<organism evidence="2 3">
    <name type="scientific">Candidatus Nitrososphaera evergladensis SR1</name>
    <dbReference type="NCBI Taxonomy" id="1459636"/>
    <lineage>
        <taxon>Archaea</taxon>
        <taxon>Nitrososphaerota</taxon>
        <taxon>Nitrososphaeria</taxon>
        <taxon>Nitrososphaerales</taxon>
        <taxon>Nitrososphaeraceae</taxon>
        <taxon>Nitrososphaera</taxon>
    </lineage>
</organism>
<dbReference type="Proteomes" id="UP000028194">
    <property type="component" value="Chromosome"/>
</dbReference>
<dbReference type="PANTHER" id="PTHR42930:SF2">
    <property type="entry name" value="PHOU DOMAIN-CONTAINING PROTEIN"/>
    <property type="match status" value="1"/>
</dbReference>
<dbReference type="RefSeq" id="WP_148699190.1">
    <property type="nucleotide sequence ID" value="NZ_CP007174.1"/>
</dbReference>
<protein>
    <submittedName>
        <fullName evidence="2">Phosphate uptake regulator</fullName>
    </submittedName>
</protein>
<dbReference type="eggNOG" id="arCOG00318">
    <property type="taxonomic scope" value="Archaea"/>
</dbReference>
<dbReference type="SUPFAM" id="SSF89447">
    <property type="entry name" value="AbrB/MazE/MraZ-like"/>
    <property type="match status" value="1"/>
</dbReference>
<name>A0A075MLW0_9ARCH</name>
<dbReference type="InterPro" id="IPR026022">
    <property type="entry name" value="PhoU_dom"/>
</dbReference>
<dbReference type="PANTHER" id="PTHR42930">
    <property type="entry name" value="PHOSPHATE-SPECIFIC TRANSPORT SYSTEM ACCESSORY PROTEIN PHOU"/>
    <property type="match status" value="1"/>
</dbReference>
<dbReference type="HOGENOM" id="CLU_069302_1_0_2"/>
<dbReference type="InterPro" id="IPR028366">
    <property type="entry name" value="PhoU"/>
</dbReference>
<dbReference type="Gene3D" id="1.20.58.220">
    <property type="entry name" value="Phosphate transport system protein phou homolog 2, domain 2"/>
    <property type="match status" value="2"/>
</dbReference>
<evidence type="ECO:0000259" key="1">
    <source>
        <dbReference type="SMART" id="SM00966"/>
    </source>
</evidence>